<dbReference type="Pfam" id="PF01729">
    <property type="entry name" value="QRPTase_C"/>
    <property type="match status" value="1"/>
</dbReference>
<dbReference type="Proteomes" id="UP000509241">
    <property type="component" value="Chromosome"/>
</dbReference>
<evidence type="ECO:0000313" key="5">
    <source>
        <dbReference type="Proteomes" id="UP000509241"/>
    </source>
</evidence>
<evidence type="ECO:0000256" key="1">
    <source>
        <dbReference type="ARBA" id="ARBA00022679"/>
    </source>
</evidence>
<organism evidence="4 5">
    <name type="scientific">Natrinema halophilum</name>
    <dbReference type="NCBI Taxonomy" id="1699371"/>
    <lineage>
        <taxon>Archaea</taxon>
        <taxon>Methanobacteriati</taxon>
        <taxon>Methanobacteriota</taxon>
        <taxon>Stenosarchaea group</taxon>
        <taxon>Halobacteria</taxon>
        <taxon>Halobacteriales</taxon>
        <taxon>Natrialbaceae</taxon>
        <taxon>Natrinema</taxon>
    </lineage>
</organism>
<dbReference type="Pfam" id="PF02749">
    <property type="entry name" value="QRPTase_N"/>
    <property type="match status" value="1"/>
</dbReference>
<dbReference type="SUPFAM" id="SSF54675">
    <property type="entry name" value="Nicotinate/Quinolinate PRTase N-terminal domain-like"/>
    <property type="match status" value="1"/>
</dbReference>
<protein>
    <submittedName>
        <fullName evidence="4">Nicotinate phosphoribosyltransferase</fullName>
        <ecNumber evidence="4">6.3.4.21</ecNumber>
    </submittedName>
</protein>
<keyword evidence="4" id="KW-0436">Ligase</keyword>
<evidence type="ECO:0000259" key="3">
    <source>
        <dbReference type="Pfam" id="PF02749"/>
    </source>
</evidence>
<keyword evidence="5" id="KW-1185">Reference proteome</keyword>
<dbReference type="PANTHER" id="PTHR43202">
    <property type="entry name" value="NICOTINATE-NUCLEOTIDE PYROPHOSPHORYLASE"/>
    <property type="match status" value="1"/>
</dbReference>
<dbReference type="EMBL" id="CP058601">
    <property type="protein sequence ID" value="QLG50597.1"/>
    <property type="molecule type" value="Genomic_DNA"/>
</dbReference>
<name>A0A7D5KSR1_9EURY</name>
<dbReference type="Gene3D" id="3.20.20.70">
    <property type="entry name" value="Aldolase class I"/>
    <property type="match status" value="1"/>
</dbReference>
<dbReference type="GO" id="GO:0004516">
    <property type="term" value="F:nicotinate phosphoribosyltransferase activity"/>
    <property type="evidence" value="ECO:0007669"/>
    <property type="project" value="UniProtKB-EC"/>
</dbReference>
<dbReference type="GO" id="GO:0009435">
    <property type="term" value="P:NAD+ biosynthetic process"/>
    <property type="evidence" value="ECO:0007669"/>
    <property type="project" value="InterPro"/>
</dbReference>
<keyword evidence="1" id="KW-0808">Transferase</keyword>
<dbReference type="InterPro" id="IPR036068">
    <property type="entry name" value="Nicotinate_pribotase-like_C"/>
</dbReference>
<dbReference type="InterPro" id="IPR013785">
    <property type="entry name" value="Aldolase_TIM"/>
</dbReference>
<dbReference type="NCBIfam" id="NF006415">
    <property type="entry name" value="PRK08662.1"/>
    <property type="match status" value="1"/>
</dbReference>
<dbReference type="KEGG" id="haly:HYG82_17985"/>
<dbReference type="RefSeq" id="WP_179263255.1">
    <property type="nucleotide sequence ID" value="NZ_CP058601.1"/>
</dbReference>
<dbReference type="InterPro" id="IPR053190">
    <property type="entry name" value="NAPRTase-like"/>
</dbReference>
<accession>A0A7D5KSR1</accession>
<feature type="domain" description="Quinolinate phosphoribosyl transferase C-terminal" evidence="2">
    <location>
        <begin position="115"/>
        <end position="304"/>
    </location>
</feature>
<dbReference type="InterPro" id="IPR002638">
    <property type="entry name" value="Quinolinate_PRibosylTrfase_C"/>
</dbReference>
<dbReference type="GeneID" id="56035222"/>
<evidence type="ECO:0000313" key="4">
    <source>
        <dbReference type="EMBL" id="QLG50597.1"/>
    </source>
</evidence>
<dbReference type="AlphaFoldDB" id="A0A7D5KSR1"/>
<dbReference type="Gene3D" id="3.90.1170.20">
    <property type="entry name" value="Quinolinate phosphoribosyl transferase, N-terminal domain"/>
    <property type="match status" value="1"/>
</dbReference>
<gene>
    <name evidence="4" type="ORF">HYG82_17985</name>
</gene>
<dbReference type="PANTHER" id="PTHR43202:SF1">
    <property type="entry name" value="NICOTINATE PHOSPHORIBOSYLTRANSFERASE"/>
    <property type="match status" value="1"/>
</dbReference>
<dbReference type="GO" id="GO:0004514">
    <property type="term" value="F:nicotinate-nucleotide diphosphorylase (carboxylating) activity"/>
    <property type="evidence" value="ECO:0007669"/>
    <property type="project" value="InterPro"/>
</dbReference>
<dbReference type="SUPFAM" id="SSF51690">
    <property type="entry name" value="Nicotinate/Quinolinate PRTase C-terminal domain-like"/>
    <property type="match status" value="1"/>
</dbReference>
<keyword evidence="4" id="KW-0328">Glycosyltransferase</keyword>
<evidence type="ECO:0000259" key="2">
    <source>
        <dbReference type="Pfam" id="PF01729"/>
    </source>
</evidence>
<dbReference type="InterPro" id="IPR037128">
    <property type="entry name" value="Quinolinate_PRibosylTase_N_sf"/>
</dbReference>
<proteinExistence type="predicted"/>
<sequence>MSNPFGTVSPEAILDGEATDAYFERTRDTLEFADKNPHVVAEVTADQFSTGDFDVFTGVKDVATLLEGRDLDADALPDGKLFDGGPVLRIEGRYLEFAELETSLLGFLSQPSGFATAALEARLAAPDSLVLSFGARHVHPSIATTVERAALLAGLDGFSHVAAGDILDREASGTMPHALMFCFGAGNQADAWAAFDDAVSEAVPRIALVDTFWDEKSESLLAAETLGDDLDGVRIDTTSSRRGDFEHIIREVRWELDARGYEDVDIFCSGGLDPDTIRPLCAFADGFGVGSHITGAESVDFSLDIVEIDGEPISKRGKLAGVKDVYRTPEGGHHVSLADHEGPTEGEPLFEPLIRDGEIVRSFDLDAATDRCLEDAEVVGVGQ</sequence>
<dbReference type="InterPro" id="IPR022412">
    <property type="entry name" value="Quinolinate_PRibosylTrfase_N"/>
</dbReference>
<dbReference type="OrthoDB" id="371831at2157"/>
<feature type="domain" description="Quinolinate phosphoribosyl transferase N-terminal" evidence="3">
    <location>
        <begin position="20"/>
        <end position="112"/>
    </location>
</feature>
<dbReference type="EC" id="6.3.4.21" evidence="4"/>
<reference evidence="4 5" key="1">
    <citation type="submission" date="2020-07" db="EMBL/GenBank/DDBJ databases">
        <authorList>
            <person name="Cui H."/>
        </authorList>
    </citation>
    <scope>NUCLEOTIDE SEQUENCE [LARGE SCALE GENOMIC DNA]</scope>
    <source>
        <strain evidence="4 5">YPL8</strain>
    </source>
</reference>